<dbReference type="PANTHER" id="PTHR35869:SF1">
    <property type="entry name" value="OUTER-MEMBRANE LIPOPROTEIN CARRIER PROTEIN"/>
    <property type="match status" value="1"/>
</dbReference>
<sequence>MKHFGILAFAPALAFAAPLGVFPHAPALAQSAAKPQLAAVSAHLKAMKTMTADFSQTGQNGQTLTGKLTLARPGKIRFQYQPGVPLLVVSDGRTLTMVDYQVAQVSRWPVRNTPLGVLLDPERDPGRYAKVLPSADPNRLNVEARDPKHPEYGVMTLSFRRDPSGPSGLILRGWTVLDAQNNRTTVILSNQRFNVPVSDNNFRYRDPRPHRPPSRG</sequence>
<dbReference type="InterPro" id="IPR029046">
    <property type="entry name" value="LolA/LolB/LppX"/>
</dbReference>
<dbReference type="PANTHER" id="PTHR35869">
    <property type="entry name" value="OUTER-MEMBRANE LIPOPROTEIN CARRIER PROTEIN"/>
    <property type="match status" value="1"/>
</dbReference>
<dbReference type="InterPro" id="IPR004564">
    <property type="entry name" value="OM_lipoprot_carrier_LolA-like"/>
</dbReference>
<dbReference type="AlphaFoldDB" id="A0A1L3ZXD1"/>
<keyword evidence="4" id="KW-1185">Reference proteome</keyword>
<dbReference type="CDD" id="cd16325">
    <property type="entry name" value="LolA"/>
    <property type="match status" value="1"/>
</dbReference>
<dbReference type="Gene3D" id="2.50.20.10">
    <property type="entry name" value="Lipoprotein localisation LolA/LolB/LppX"/>
    <property type="match status" value="1"/>
</dbReference>
<accession>A0A1L3ZXD1</accession>
<feature type="signal peptide" evidence="2">
    <location>
        <begin position="1"/>
        <end position="16"/>
    </location>
</feature>
<dbReference type="SUPFAM" id="SSF89392">
    <property type="entry name" value="Prokaryotic lipoproteins and lipoprotein localization factors"/>
    <property type="match status" value="1"/>
</dbReference>
<evidence type="ECO:0000313" key="3">
    <source>
        <dbReference type="EMBL" id="API60284.1"/>
    </source>
</evidence>
<gene>
    <name evidence="3" type="ORF">BSL82_14120</name>
</gene>
<dbReference type="Pfam" id="PF03548">
    <property type="entry name" value="LolA"/>
    <property type="match status" value="1"/>
</dbReference>
<reference evidence="4" key="1">
    <citation type="submission" date="2016-11" db="EMBL/GenBank/DDBJ databases">
        <title>Complete Genome Sequence of alachlor-degrading Sphingomonas sp. strain JJ-A5.</title>
        <authorList>
            <person name="Lee H."/>
            <person name="Ka J.-O."/>
        </authorList>
    </citation>
    <scope>NUCLEOTIDE SEQUENCE [LARGE SCALE GENOMIC DNA]</scope>
    <source>
        <strain evidence="4">JJ-A5</strain>
    </source>
</reference>
<name>A0A1L3ZXD1_9SPHN</name>
<dbReference type="STRING" id="1921510.BSL82_14120"/>
<proteinExistence type="predicted"/>
<dbReference type="RefSeq" id="WP_072597980.1">
    <property type="nucleotide sequence ID" value="NZ_CP018221.1"/>
</dbReference>
<dbReference type="OrthoDB" id="9800501at2"/>
<dbReference type="KEGG" id="sphj:BSL82_14120"/>
<evidence type="ECO:0000313" key="4">
    <source>
        <dbReference type="Proteomes" id="UP000182063"/>
    </source>
</evidence>
<organism evidence="3 4">
    <name type="scientific">Tardibacter chloracetimidivorans</name>
    <dbReference type="NCBI Taxonomy" id="1921510"/>
    <lineage>
        <taxon>Bacteria</taxon>
        <taxon>Pseudomonadati</taxon>
        <taxon>Pseudomonadota</taxon>
        <taxon>Alphaproteobacteria</taxon>
        <taxon>Sphingomonadales</taxon>
        <taxon>Sphingomonadaceae</taxon>
        <taxon>Tardibacter</taxon>
    </lineage>
</organism>
<keyword evidence="1 2" id="KW-0732">Signal</keyword>
<evidence type="ECO:0000256" key="1">
    <source>
        <dbReference type="ARBA" id="ARBA00022729"/>
    </source>
</evidence>
<dbReference type="Proteomes" id="UP000182063">
    <property type="component" value="Chromosome"/>
</dbReference>
<evidence type="ECO:0000256" key="2">
    <source>
        <dbReference type="SAM" id="SignalP"/>
    </source>
</evidence>
<feature type="chain" id="PRO_5012430883" evidence="2">
    <location>
        <begin position="17"/>
        <end position="216"/>
    </location>
</feature>
<dbReference type="EMBL" id="CP018221">
    <property type="protein sequence ID" value="API60284.1"/>
    <property type="molecule type" value="Genomic_DNA"/>
</dbReference>
<protein>
    <submittedName>
        <fullName evidence="3">Cell envelope biogenesis protein LolA</fullName>
    </submittedName>
</protein>